<dbReference type="HOGENOM" id="CLU_196978_0_0_1"/>
<gene>
    <name evidence="2" type="ORF">PDIG_30030</name>
</gene>
<protein>
    <submittedName>
        <fullName evidence="2">Uncharacterized protein</fullName>
    </submittedName>
</protein>
<organism evidence="2 3">
    <name type="scientific">Penicillium digitatum (strain PHI26 / CECT 20796)</name>
    <name type="common">Green mold</name>
    <dbReference type="NCBI Taxonomy" id="1170229"/>
    <lineage>
        <taxon>Eukaryota</taxon>
        <taxon>Fungi</taxon>
        <taxon>Dikarya</taxon>
        <taxon>Ascomycota</taxon>
        <taxon>Pezizomycotina</taxon>
        <taxon>Eurotiomycetes</taxon>
        <taxon>Eurotiomycetidae</taxon>
        <taxon>Eurotiales</taxon>
        <taxon>Aspergillaceae</taxon>
        <taxon>Penicillium</taxon>
    </lineage>
</organism>
<accession>K9G0N1</accession>
<comment type="caution">
    <text evidence="2">The sequence shown here is derived from an EMBL/GenBank/DDBJ whole genome shotgun (WGS) entry which is preliminary data.</text>
</comment>
<dbReference type="EMBL" id="AKCT01000128">
    <property type="protein sequence ID" value="EKV14924.1"/>
    <property type="molecule type" value="Genomic_DNA"/>
</dbReference>
<dbReference type="AlphaFoldDB" id="K9G0N1"/>
<feature type="region of interest" description="Disordered" evidence="1">
    <location>
        <begin position="1"/>
        <end position="31"/>
    </location>
</feature>
<proteinExistence type="predicted"/>
<evidence type="ECO:0000256" key="1">
    <source>
        <dbReference type="SAM" id="MobiDB-lite"/>
    </source>
</evidence>
<evidence type="ECO:0000313" key="2">
    <source>
        <dbReference type="EMBL" id="EKV14924.1"/>
    </source>
</evidence>
<dbReference type="OrthoDB" id="10421625at2759"/>
<keyword evidence="3" id="KW-1185">Reference proteome</keyword>
<reference evidence="3" key="1">
    <citation type="journal article" date="2012" name="BMC Genomics">
        <title>Genome sequence of the necrotrophic fungus Penicillium digitatum, the main postharvest pathogen of citrus.</title>
        <authorList>
            <person name="Marcet-Houben M."/>
            <person name="Ballester A.-R."/>
            <person name="de la Fuente B."/>
            <person name="Harries E."/>
            <person name="Marcos J.F."/>
            <person name="Gonzalez-Candelas L."/>
            <person name="Gabaldon T."/>
        </authorList>
    </citation>
    <scope>NUCLEOTIDE SEQUENCE [LARGE SCALE GENOMIC DNA]</scope>
    <source>
        <strain evidence="3">PHI26 / CECT 20796</strain>
    </source>
</reference>
<evidence type="ECO:0000313" key="3">
    <source>
        <dbReference type="Proteomes" id="UP000009882"/>
    </source>
</evidence>
<name>K9G0N1_PEND2</name>
<dbReference type="InParanoid" id="K9G0N1"/>
<sequence>MGYRLTGHVSGYPPKGFGSDKKRHGTLKEPRLAGQSNQMIREMISFQTFRNVSRKNGT</sequence>
<dbReference type="Proteomes" id="UP000009882">
    <property type="component" value="Unassembled WGS sequence"/>
</dbReference>